<dbReference type="GO" id="GO:0004113">
    <property type="term" value="F:2',3'-cyclic-nucleotide 3'-phosphodiesterase activity"/>
    <property type="evidence" value="ECO:0007669"/>
    <property type="project" value="TreeGrafter"/>
</dbReference>
<dbReference type="Pfam" id="PF13277">
    <property type="entry name" value="YmdB"/>
    <property type="match status" value="1"/>
</dbReference>
<dbReference type="SUPFAM" id="SSF56300">
    <property type="entry name" value="Metallo-dependent phosphatases"/>
    <property type="match status" value="1"/>
</dbReference>
<organism evidence="2">
    <name type="scientific">candidate division WS2 bacterium ADurb.Bin280</name>
    <dbReference type="NCBI Taxonomy" id="1852829"/>
    <lineage>
        <taxon>Bacteria</taxon>
        <taxon>candidate division WS2</taxon>
    </lineage>
</organism>
<dbReference type="PANTHER" id="PTHR36303:SF1">
    <property type="entry name" value="2',3'-CYCLIC-NUCLEOTIDE 2'-PHOSPHODIESTERASE"/>
    <property type="match status" value="1"/>
</dbReference>
<feature type="active site" description="Proton donor" evidence="1">
    <location>
        <position position="68"/>
    </location>
</feature>
<dbReference type="Gene3D" id="3.60.21.10">
    <property type="match status" value="1"/>
</dbReference>
<evidence type="ECO:0008006" key="3">
    <source>
        <dbReference type="Google" id="ProtNLM"/>
    </source>
</evidence>
<dbReference type="Proteomes" id="UP000485367">
    <property type="component" value="Unassembled WGS sequence"/>
</dbReference>
<dbReference type="InterPro" id="IPR029052">
    <property type="entry name" value="Metallo-depent_PP-like"/>
</dbReference>
<proteinExistence type="predicted"/>
<protein>
    <recommendedName>
        <fullName evidence="3">Calcineurin-like phosphoesterase</fullName>
    </recommendedName>
</protein>
<name>A0A1V5SDS8_9BACT</name>
<evidence type="ECO:0000256" key="1">
    <source>
        <dbReference type="PIRSR" id="PIRSR004789-50"/>
    </source>
</evidence>
<reference evidence="2" key="1">
    <citation type="submission" date="2017-02" db="EMBL/GenBank/DDBJ databases">
        <title>Delving into the versatile metabolic prowess of the omnipresent phylum Bacteroidetes.</title>
        <authorList>
            <person name="Nobu M.K."/>
            <person name="Mei R."/>
            <person name="Narihiro T."/>
            <person name="Kuroda K."/>
            <person name="Liu W.-T."/>
        </authorList>
    </citation>
    <scope>NUCLEOTIDE SEQUENCE</scope>
    <source>
        <strain evidence="2">ADurb.Bin280</strain>
    </source>
</reference>
<dbReference type="PANTHER" id="PTHR36303">
    <property type="entry name" value="2',3'-CYCLIC-NUCLEOTIDE 2'-PHOSPHODIESTERASE"/>
    <property type="match status" value="1"/>
</dbReference>
<gene>
    <name evidence="2" type="ORF">BWY43_00392</name>
</gene>
<sequence>MKILFFGDIFGRTGRRAVVDFIARKKKELSIDLVIANADNISSGKGPIEKTYNELIDGGVDVLTCGDHIWDNKEVEVLLDDQKKLIRPINYPKINPGEGYKIIEVDGQKIMIASVLGRVFTTEGLDSPFATLDEAIEKEKCDTIFVDFHAEATSEKNAFGHYFAGRVSAICGTHTHVQTADEKILEGGTAYISDVGMCGPSEGVIGVDKDQSIKRFLSAIPTSFEPAEGRGQINAVIVEIGEDGKAKSIDRINELTD</sequence>
<dbReference type="NCBIfam" id="TIGR00282">
    <property type="entry name" value="TIGR00282 family metallophosphoesterase"/>
    <property type="match status" value="1"/>
</dbReference>
<dbReference type="InterPro" id="IPR005235">
    <property type="entry name" value="YmdB-like"/>
</dbReference>
<dbReference type="PIRSF" id="PIRSF004789">
    <property type="entry name" value="DR1281"/>
    <property type="match status" value="1"/>
</dbReference>
<dbReference type="AlphaFoldDB" id="A0A1V5SDS8"/>
<dbReference type="EMBL" id="MWBO01000025">
    <property type="protein sequence ID" value="OQA52658.1"/>
    <property type="molecule type" value="Genomic_DNA"/>
</dbReference>
<comment type="caution">
    <text evidence="2">The sequence shown here is derived from an EMBL/GenBank/DDBJ whole genome shotgun (WGS) entry which is preliminary data.</text>
</comment>
<evidence type="ECO:0000313" key="2">
    <source>
        <dbReference type="EMBL" id="OQA52658.1"/>
    </source>
</evidence>
<accession>A0A1V5SDS8</accession>